<reference evidence="3 4" key="2">
    <citation type="submission" date="2018-11" db="EMBL/GenBank/DDBJ databases">
        <authorList>
            <consortium name="Pathogen Informatics"/>
        </authorList>
    </citation>
    <scope>NUCLEOTIDE SEQUENCE [LARGE SCALE GENOMIC DNA]</scope>
</reference>
<feature type="region of interest" description="Disordered" evidence="1">
    <location>
        <begin position="84"/>
        <end position="104"/>
    </location>
</feature>
<dbReference type="Gene3D" id="3.40.1170.20">
    <property type="entry name" value="tRNA intron endonuclease, N-terminal domain"/>
    <property type="match status" value="1"/>
</dbReference>
<dbReference type="OMA" id="ECFESNA"/>
<gene>
    <name evidence="3" type="ORF">TCLT_LOCUS5960</name>
</gene>
<dbReference type="WBParaSite" id="TCLT_0000597101-mRNA-1">
    <property type="protein sequence ID" value="TCLT_0000597101-mRNA-1"/>
    <property type="gene ID" value="TCLT_0000597101"/>
</dbReference>
<dbReference type="AlphaFoldDB" id="A0A0N5CZP2"/>
<dbReference type="Proteomes" id="UP000276776">
    <property type="component" value="Unassembled WGS sequence"/>
</dbReference>
<evidence type="ECO:0000313" key="4">
    <source>
        <dbReference type="Proteomes" id="UP000276776"/>
    </source>
</evidence>
<accession>A0A0N5CZP2</accession>
<proteinExistence type="predicted"/>
<dbReference type="GO" id="GO:0000213">
    <property type="term" value="F:tRNA-intron lyase activity"/>
    <property type="evidence" value="ECO:0007669"/>
    <property type="project" value="InterPro"/>
</dbReference>
<reference evidence="5" key="1">
    <citation type="submission" date="2017-02" db="UniProtKB">
        <authorList>
            <consortium name="WormBaseParasite"/>
        </authorList>
    </citation>
    <scope>IDENTIFICATION</scope>
</reference>
<sequence length="122" mass="14474">MDLLIFERKPGISKYYKKPVLETVLRYCGILQGEQVIVENISEARDLYNNAFFGEFLQRRAPRVSVECFEGEINNEIQQYLEEKCSPSQKREDDEESDEEDPRNIYSRVYLGQTKRFVFISF</sequence>
<keyword evidence="4" id="KW-1185">Reference proteome</keyword>
<dbReference type="GO" id="GO:0006388">
    <property type="term" value="P:tRNA splicing, via endonucleolytic cleavage and ligation"/>
    <property type="evidence" value="ECO:0007669"/>
    <property type="project" value="InterPro"/>
</dbReference>
<dbReference type="Pfam" id="PF02778">
    <property type="entry name" value="tRNA_int_endo_N"/>
    <property type="match status" value="1"/>
</dbReference>
<feature type="domain" description="tRNA intron endonuclease N-terminal" evidence="2">
    <location>
        <begin position="29"/>
        <end position="62"/>
    </location>
</feature>
<evidence type="ECO:0000313" key="5">
    <source>
        <dbReference type="WBParaSite" id="TCLT_0000597101-mRNA-1"/>
    </source>
</evidence>
<evidence type="ECO:0000313" key="3">
    <source>
        <dbReference type="EMBL" id="VDN03267.1"/>
    </source>
</evidence>
<dbReference type="InterPro" id="IPR006678">
    <property type="entry name" value="tRNA_intron_Endonuc_N"/>
</dbReference>
<evidence type="ECO:0000256" key="1">
    <source>
        <dbReference type="SAM" id="MobiDB-lite"/>
    </source>
</evidence>
<organism evidence="5">
    <name type="scientific">Thelazia callipaeda</name>
    <name type="common">Oriental eyeworm</name>
    <name type="synonym">Parasitic nematode</name>
    <dbReference type="NCBI Taxonomy" id="103827"/>
    <lineage>
        <taxon>Eukaryota</taxon>
        <taxon>Metazoa</taxon>
        <taxon>Ecdysozoa</taxon>
        <taxon>Nematoda</taxon>
        <taxon>Chromadorea</taxon>
        <taxon>Rhabditida</taxon>
        <taxon>Spirurina</taxon>
        <taxon>Spiruromorpha</taxon>
        <taxon>Thelazioidea</taxon>
        <taxon>Thelaziidae</taxon>
        <taxon>Thelazia</taxon>
    </lineage>
</organism>
<name>A0A0N5CZP2_THECL</name>
<evidence type="ECO:0000259" key="2">
    <source>
        <dbReference type="Pfam" id="PF02778"/>
    </source>
</evidence>
<dbReference type="EMBL" id="UYYF01004376">
    <property type="protein sequence ID" value="VDN03267.1"/>
    <property type="molecule type" value="Genomic_DNA"/>
</dbReference>
<protein>
    <submittedName>
        <fullName evidence="5">tRNA_int_endo_N domain-containing protein</fullName>
    </submittedName>
</protein>
<dbReference type="STRING" id="103827.A0A0N5CZP2"/>
<dbReference type="OrthoDB" id="5816688at2759"/>